<gene>
    <name evidence="1" type="ORF">B296_00037519</name>
</gene>
<organism evidence="1 2">
    <name type="scientific">Ensete ventricosum</name>
    <name type="common">Abyssinian banana</name>
    <name type="synonym">Musa ensete</name>
    <dbReference type="NCBI Taxonomy" id="4639"/>
    <lineage>
        <taxon>Eukaryota</taxon>
        <taxon>Viridiplantae</taxon>
        <taxon>Streptophyta</taxon>
        <taxon>Embryophyta</taxon>
        <taxon>Tracheophyta</taxon>
        <taxon>Spermatophyta</taxon>
        <taxon>Magnoliopsida</taxon>
        <taxon>Liliopsida</taxon>
        <taxon>Zingiberales</taxon>
        <taxon>Musaceae</taxon>
        <taxon>Ensete</taxon>
    </lineage>
</organism>
<evidence type="ECO:0000313" key="1">
    <source>
        <dbReference type="EMBL" id="RRT33897.1"/>
    </source>
</evidence>
<accession>A0A426X338</accession>
<protein>
    <submittedName>
        <fullName evidence="1">Uncharacterized protein</fullName>
    </submittedName>
</protein>
<reference evidence="1 2" key="1">
    <citation type="journal article" date="2014" name="Agronomy (Basel)">
        <title>A Draft Genome Sequence for Ensete ventricosum, the Drought-Tolerant Tree Against Hunger.</title>
        <authorList>
            <person name="Harrison J."/>
            <person name="Moore K.A."/>
            <person name="Paszkiewicz K."/>
            <person name="Jones T."/>
            <person name="Grant M."/>
            <person name="Ambacheew D."/>
            <person name="Muzemil S."/>
            <person name="Studholme D.J."/>
        </authorList>
    </citation>
    <scope>NUCLEOTIDE SEQUENCE [LARGE SCALE GENOMIC DNA]</scope>
</reference>
<name>A0A426X338_ENSVE</name>
<dbReference type="Proteomes" id="UP000287651">
    <property type="component" value="Unassembled WGS sequence"/>
</dbReference>
<evidence type="ECO:0000313" key="2">
    <source>
        <dbReference type="Proteomes" id="UP000287651"/>
    </source>
</evidence>
<sequence>MGVFKLIEPLNSISLEVYGSNLYPKRSEEEDGQLAMARSPIVPDHLQGDGRLWPGDDWLRPRAPTQGVADYRAMLATRP</sequence>
<dbReference type="AlphaFoldDB" id="A0A426X338"/>
<comment type="caution">
    <text evidence="1">The sequence shown here is derived from an EMBL/GenBank/DDBJ whole genome shotgun (WGS) entry which is preliminary data.</text>
</comment>
<proteinExistence type="predicted"/>
<dbReference type="EMBL" id="AMZH03027987">
    <property type="protein sequence ID" value="RRT33897.1"/>
    <property type="molecule type" value="Genomic_DNA"/>
</dbReference>